<feature type="transmembrane region" description="Helical" evidence="2">
    <location>
        <begin position="90"/>
        <end position="108"/>
    </location>
</feature>
<geneLocation type="plasmid" evidence="3 4">
    <name>unnamed2</name>
</geneLocation>
<name>A0A6P1NQC3_9MICC</name>
<keyword evidence="4" id="KW-1185">Reference proteome</keyword>
<keyword evidence="2" id="KW-1133">Transmembrane helix</keyword>
<organism evidence="3 4">
    <name type="scientific">Pseudarthrobacter psychrotolerans</name>
    <dbReference type="NCBI Taxonomy" id="2697569"/>
    <lineage>
        <taxon>Bacteria</taxon>
        <taxon>Bacillati</taxon>
        <taxon>Actinomycetota</taxon>
        <taxon>Actinomycetes</taxon>
        <taxon>Micrococcales</taxon>
        <taxon>Micrococcaceae</taxon>
        <taxon>Pseudarthrobacter</taxon>
    </lineage>
</organism>
<evidence type="ECO:0000256" key="1">
    <source>
        <dbReference type="SAM" id="MobiDB-lite"/>
    </source>
</evidence>
<reference evidence="3 4" key="1">
    <citation type="submission" date="2020-01" db="EMBL/GenBank/DDBJ databases">
        <title>Pseudarthrobacter psychrotolerans sp. nov., isolated from antarctic soil.</title>
        <authorList>
            <person name="Shin Y."/>
            <person name="Park W."/>
        </authorList>
    </citation>
    <scope>NUCLEOTIDE SEQUENCE [LARGE SCALE GENOMIC DNA]</scope>
    <source>
        <strain evidence="3 4">YJ56</strain>
        <plasmid evidence="3 4">unnamed2</plasmid>
    </source>
</reference>
<protein>
    <submittedName>
        <fullName evidence="3">Uncharacterized protein</fullName>
    </submittedName>
</protein>
<dbReference type="AlphaFoldDB" id="A0A6P1NQC3"/>
<feature type="region of interest" description="Disordered" evidence="1">
    <location>
        <begin position="1"/>
        <end position="38"/>
    </location>
</feature>
<sequence length="199" mass="21225">MTDQLPLTARLGEPGQRDSQGFGADSTHSGARPITVTDADGNVVYEKQTADHPKSADSHISVAGYRRTEAWADGVASVERIPARVKLRKAAIVLGVLAIIVAGISIFISRSYALEPEGAVRGCHEAVASKLPAQASPEFKSTSSLKNSMQAYGGYLYVVSGDVRSLEIDGQVHDMTYRCEIYVDSSGTVHKATAGTTWK</sequence>
<keyword evidence="2" id="KW-0472">Membrane</keyword>
<evidence type="ECO:0000256" key="2">
    <source>
        <dbReference type="SAM" id="Phobius"/>
    </source>
</evidence>
<keyword evidence="3" id="KW-0614">Plasmid</keyword>
<proteinExistence type="predicted"/>
<accession>A0A6P1NQC3</accession>
<gene>
    <name evidence="3" type="ORF">GU243_23930</name>
</gene>
<dbReference type="EMBL" id="CP047900">
    <property type="protein sequence ID" value="QHK22616.1"/>
    <property type="molecule type" value="Genomic_DNA"/>
</dbReference>
<keyword evidence="2" id="KW-0812">Transmembrane</keyword>
<dbReference type="KEGG" id="psey:GU243_23930"/>
<dbReference type="Proteomes" id="UP000464186">
    <property type="component" value="Plasmid unnamed2"/>
</dbReference>
<evidence type="ECO:0000313" key="4">
    <source>
        <dbReference type="Proteomes" id="UP000464186"/>
    </source>
</evidence>
<evidence type="ECO:0000313" key="3">
    <source>
        <dbReference type="EMBL" id="QHK22616.1"/>
    </source>
</evidence>